<evidence type="ECO:0000313" key="7">
    <source>
        <dbReference type="Proteomes" id="UP001202674"/>
    </source>
</evidence>
<name>A0AAE3FTF3_9EURY</name>
<keyword evidence="7" id="KW-1185">Reference proteome</keyword>
<organism evidence="6 7">
    <name type="scientific">Natranaeroarchaeum aerophilus</name>
    <dbReference type="NCBI Taxonomy" id="2917711"/>
    <lineage>
        <taxon>Archaea</taxon>
        <taxon>Methanobacteriati</taxon>
        <taxon>Methanobacteriota</taxon>
        <taxon>Stenosarchaea group</taxon>
        <taxon>Halobacteria</taxon>
        <taxon>Halobacteriales</taxon>
        <taxon>Natronoarchaeaceae</taxon>
        <taxon>Natranaeroarchaeum</taxon>
    </lineage>
</organism>
<keyword evidence="1 3" id="KW-0175">Coiled coil</keyword>
<dbReference type="Gene3D" id="1.20.120.330">
    <property type="entry name" value="Nucleotidyltransferases domain 2"/>
    <property type="match status" value="1"/>
</dbReference>
<dbReference type="Gene3D" id="1.10.287.510">
    <property type="entry name" value="Helix hairpin bin"/>
    <property type="match status" value="1"/>
</dbReference>
<feature type="coiled-coil region" evidence="3">
    <location>
        <begin position="183"/>
        <end position="458"/>
    </location>
</feature>
<feature type="coiled-coil region" evidence="3">
    <location>
        <begin position="489"/>
        <end position="588"/>
    </location>
</feature>
<feature type="region of interest" description="Disordered" evidence="4">
    <location>
        <begin position="902"/>
        <end position="924"/>
    </location>
</feature>
<evidence type="ECO:0000313" key="6">
    <source>
        <dbReference type="EMBL" id="MCL9814988.1"/>
    </source>
</evidence>
<dbReference type="Gene3D" id="3.40.50.300">
    <property type="entry name" value="P-loop containing nucleotide triphosphate hydrolases"/>
    <property type="match status" value="2"/>
</dbReference>
<reference evidence="6 7" key="1">
    <citation type="journal article" date="2022" name="Syst. Appl. Microbiol.">
        <title>Natronocalculus amylovorans gen. nov., sp. nov., and Natranaeroarchaeum aerophilus sp. nov., dominant culturable amylolytic natronoarchaea from hypersaline soda lakes in southwestern Siberia.</title>
        <authorList>
            <person name="Sorokin D.Y."/>
            <person name="Elcheninov A.G."/>
            <person name="Khizhniak T.V."/>
            <person name="Koenen M."/>
            <person name="Bale N.J."/>
            <person name="Damste J.S.S."/>
            <person name="Kublanov I.V."/>
        </authorList>
    </citation>
    <scope>NUCLEOTIDE SEQUENCE [LARGE SCALE GENOMIC DNA]</scope>
    <source>
        <strain evidence="6 7">AArc-St1-1</strain>
    </source>
</reference>
<dbReference type="Proteomes" id="UP001202674">
    <property type="component" value="Unassembled WGS sequence"/>
</dbReference>
<dbReference type="PANTHER" id="PTHR32114:SF2">
    <property type="entry name" value="ABC TRANSPORTER ABCH.3"/>
    <property type="match status" value="1"/>
</dbReference>
<evidence type="ECO:0000256" key="3">
    <source>
        <dbReference type="SAM" id="Coils"/>
    </source>
</evidence>
<accession>A0AAE3FTF3</accession>
<dbReference type="InterPro" id="IPR027417">
    <property type="entry name" value="P-loop_NTPase"/>
</dbReference>
<proteinExistence type="inferred from homology"/>
<dbReference type="SUPFAM" id="SSF75712">
    <property type="entry name" value="Rad50 coiled-coil Zn hook"/>
    <property type="match status" value="1"/>
</dbReference>
<dbReference type="PANTHER" id="PTHR32114">
    <property type="entry name" value="ABC TRANSPORTER ABCH.3"/>
    <property type="match status" value="1"/>
</dbReference>
<dbReference type="RefSeq" id="WP_250598312.1">
    <property type="nucleotide sequence ID" value="NZ_JAKRVY010000011.1"/>
</dbReference>
<feature type="compositionally biased region" description="Basic and acidic residues" evidence="4">
    <location>
        <begin position="902"/>
        <end position="918"/>
    </location>
</feature>
<gene>
    <name evidence="6" type="ORF">AArcSt11_15125</name>
</gene>
<sequence length="924" mass="106425">MRVTEVSLENVKSYEEKTTISLGEGVTAILGENGSGKSTIAEAIGFALFNTLPYNNQDEFVREGESSGTVWVSFEIGGEEFTVERSTNGTYNVNHETEDAELEFDTHDEVKDWIRRKFSLDKESDVDLSTLWEKCLGVEQTKFLSDFRGSQRTREEQFDPLLGLDIYEQAWSSQSTHNLKQPVDELKKRRQTASERINKLQGMVEGLPEQQKTLEGQQSEVERLSKRLNEIQSDLANAREEFGDLDELKERQDELKRVVDNVKSQIEGKVEQLETARSDLEEARSAAKAVDETAEEHNQYCKADELLDDLREQKRERDKLESRVNEATTAYRDAKRDFETVQDRAKEARAAEERMARLEDAYERYKQLNQKIEEAQEATQQIDENESLVQEVDEIELPAAEERVTNQKEKIAKLESKKPLAEAADELDEMRADLKAEIERQSEKLQDLDEQRERLLAVDIDSRDHEHSEEATCPTCDRSMDADLRDKVVNNIEDQIEACQAAIEDAEARLPAVNTGLALARNAQEAVASLDAERDRLNEFEEEVKEIENRRERLVNECEELKPVAEQLADLKQEQSDLEDDHRAYEEAEFEYQQKCDAIEKVDKAREEMFEAAHVVAHLERRLETEFDDLDEQIADQEKIKEAAEDAHNRYVRNEADAERLDERRDRVYSLYEEIENLERDRREAKQELNQVEADFDADRHAELNEQIDDLDSQETRLDTELSKAQDKLEEIQSEVERLETIDSQLERWKETHVQLERDIKFADTVRDGVRDAGPKMRELIANRIGERANQIYQALRGTGRESLTWDETYQITVQDGSQHKSFSNLSGGEKMAAALAVRLAIMEQISPLDIAVLDEPTSNLDDEKKNNLVRQLENLDAFEQLCVISHDDTFESMTEYTISLEKPDRETHVVSDAESEARPTGAD</sequence>
<comment type="caution">
    <text evidence="6">The sequence shown here is derived from an EMBL/GenBank/DDBJ whole genome shotgun (WGS) entry which is preliminary data.</text>
</comment>
<dbReference type="InterPro" id="IPR041685">
    <property type="entry name" value="AAA_GajA/Old/RecF-like"/>
</dbReference>
<protein>
    <submittedName>
        <fullName evidence="6">SMC family ATPase</fullName>
    </submittedName>
</protein>
<evidence type="ECO:0000256" key="1">
    <source>
        <dbReference type="ARBA" id="ARBA00023054"/>
    </source>
</evidence>
<evidence type="ECO:0000256" key="4">
    <source>
        <dbReference type="SAM" id="MobiDB-lite"/>
    </source>
</evidence>
<dbReference type="AlphaFoldDB" id="A0AAE3FTF3"/>
<evidence type="ECO:0000256" key="2">
    <source>
        <dbReference type="ARBA" id="ARBA00049666"/>
    </source>
</evidence>
<dbReference type="EMBL" id="JAKRVY010000011">
    <property type="protein sequence ID" value="MCL9814988.1"/>
    <property type="molecule type" value="Genomic_DNA"/>
</dbReference>
<dbReference type="SUPFAM" id="SSF52540">
    <property type="entry name" value="P-loop containing nucleoside triphosphate hydrolases"/>
    <property type="match status" value="1"/>
</dbReference>
<evidence type="ECO:0000259" key="5">
    <source>
        <dbReference type="Pfam" id="PF13175"/>
    </source>
</evidence>
<feature type="domain" description="Endonuclease GajA/Old nuclease/RecF-like AAA" evidence="5">
    <location>
        <begin position="1"/>
        <end position="399"/>
    </location>
</feature>
<feature type="coiled-coil region" evidence="3">
    <location>
        <begin position="620"/>
        <end position="759"/>
    </location>
</feature>
<comment type="similarity">
    <text evidence="2">Belongs to the Sph1/Sph2 family.</text>
</comment>
<dbReference type="Pfam" id="PF13175">
    <property type="entry name" value="AAA_15"/>
    <property type="match status" value="1"/>
</dbReference>